<dbReference type="InterPro" id="IPR013088">
    <property type="entry name" value="Znf_NHR/GATA"/>
</dbReference>
<dbReference type="OrthoDB" id="2162994at2759"/>
<proteinExistence type="inferred from homology"/>
<feature type="region of interest" description="Disordered" evidence="9">
    <location>
        <begin position="100"/>
        <end position="129"/>
    </location>
</feature>
<keyword evidence="14" id="KW-1185">Reference proteome</keyword>
<dbReference type="PROSITE" id="PS50114">
    <property type="entry name" value="GATA_ZN_FINGER_2"/>
    <property type="match status" value="1"/>
</dbReference>
<keyword evidence="4" id="KW-0805">Transcription regulation</keyword>
<dbReference type="PANTHER" id="PTHR47172:SF24">
    <property type="entry name" value="GATA ZINC FINGER DOMAIN-CONTAINING PROTEIN 14-RELATED"/>
    <property type="match status" value="1"/>
</dbReference>
<evidence type="ECO:0000313" key="11">
    <source>
        <dbReference type="EMBL" id="GIL76003.1"/>
    </source>
</evidence>
<evidence type="ECO:0000256" key="5">
    <source>
        <dbReference type="ARBA" id="ARBA00023163"/>
    </source>
</evidence>
<dbReference type="PROSITE" id="PS00344">
    <property type="entry name" value="GATA_ZN_FINGER_1"/>
    <property type="match status" value="1"/>
</dbReference>
<reference evidence="12" key="1">
    <citation type="journal article" date="2021" name="Proc. Natl. Acad. Sci. U.S.A.">
        <title>Three genomes in the algal genus Volvox reveal the fate of a haploid sex-determining region after a transition to homothallism.</title>
        <authorList>
            <person name="Yamamoto K."/>
            <person name="Hamaji T."/>
            <person name="Kawai-Toyooka H."/>
            <person name="Matsuzaki R."/>
            <person name="Takahashi F."/>
            <person name="Nishimura Y."/>
            <person name="Kawachi M."/>
            <person name="Noguchi H."/>
            <person name="Minakuchi Y."/>
            <person name="Umen J.G."/>
            <person name="Toyoda A."/>
            <person name="Nozaki H."/>
        </authorList>
    </citation>
    <scope>NUCLEOTIDE SEQUENCE</scope>
    <source>
        <strain evidence="12">NIES-3785</strain>
        <strain evidence="11">NIES-3786</strain>
    </source>
</reference>
<dbReference type="GO" id="GO:0043565">
    <property type="term" value="F:sequence-specific DNA binding"/>
    <property type="evidence" value="ECO:0007669"/>
    <property type="project" value="InterPro"/>
</dbReference>
<dbReference type="Gene3D" id="3.30.50.10">
    <property type="entry name" value="Erythroid Transcription Factor GATA-1, subunit A"/>
    <property type="match status" value="1"/>
</dbReference>
<keyword evidence="1" id="KW-0479">Metal-binding</keyword>
<evidence type="ECO:0000256" key="3">
    <source>
        <dbReference type="ARBA" id="ARBA00022833"/>
    </source>
</evidence>
<evidence type="ECO:0000259" key="10">
    <source>
        <dbReference type="PROSITE" id="PS50114"/>
    </source>
</evidence>
<dbReference type="Pfam" id="PF00320">
    <property type="entry name" value="GATA"/>
    <property type="match status" value="1"/>
</dbReference>
<evidence type="ECO:0000256" key="4">
    <source>
        <dbReference type="ARBA" id="ARBA00023015"/>
    </source>
</evidence>
<evidence type="ECO:0000313" key="14">
    <source>
        <dbReference type="Proteomes" id="UP000747110"/>
    </source>
</evidence>
<dbReference type="CDD" id="cd00202">
    <property type="entry name" value="ZnF_GATA"/>
    <property type="match status" value="1"/>
</dbReference>
<comment type="function">
    <text evidence="7">Transcriptional regulator that specifically binds 5'-GATA-3' or 5'-GAT-3' motifs within gene promoters.</text>
</comment>
<feature type="region of interest" description="Disordered" evidence="9">
    <location>
        <begin position="297"/>
        <end position="339"/>
    </location>
</feature>
<evidence type="ECO:0000256" key="6">
    <source>
        <dbReference type="ARBA" id="ARBA00024019"/>
    </source>
</evidence>
<dbReference type="EMBL" id="BNCP01000008">
    <property type="protein sequence ID" value="GIL76003.1"/>
    <property type="molecule type" value="Genomic_DNA"/>
</dbReference>
<dbReference type="GO" id="GO:0006355">
    <property type="term" value="P:regulation of DNA-templated transcription"/>
    <property type="evidence" value="ECO:0007669"/>
    <property type="project" value="InterPro"/>
</dbReference>
<keyword evidence="5" id="KW-0804">Transcription</keyword>
<name>A0A8J4G636_9CHLO</name>
<dbReference type="PANTHER" id="PTHR47172">
    <property type="entry name" value="OS01G0976800 PROTEIN"/>
    <property type="match status" value="1"/>
</dbReference>
<feature type="compositionally biased region" description="Polar residues" evidence="9">
    <location>
        <begin position="314"/>
        <end position="327"/>
    </location>
</feature>
<dbReference type="SMART" id="SM00401">
    <property type="entry name" value="ZnF_GATA"/>
    <property type="match status" value="1"/>
</dbReference>
<dbReference type="GO" id="GO:0008270">
    <property type="term" value="F:zinc ion binding"/>
    <property type="evidence" value="ECO:0007669"/>
    <property type="project" value="UniProtKB-KW"/>
</dbReference>
<dbReference type="SUPFAM" id="SSF57716">
    <property type="entry name" value="Glucocorticoid receptor-like (DNA-binding domain)"/>
    <property type="match status" value="1"/>
</dbReference>
<keyword evidence="2 8" id="KW-0863">Zinc-finger</keyword>
<dbReference type="Proteomes" id="UP000722791">
    <property type="component" value="Unassembled WGS sequence"/>
</dbReference>
<evidence type="ECO:0000256" key="9">
    <source>
        <dbReference type="SAM" id="MobiDB-lite"/>
    </source>
</evidence>
<evidence type="ECO:0000256" key="2">
    <source>
        <dbReference type="ARBA" id="ARBA00022771"/>
    </source>
</evidence>
<gene>
    <name evidence="11" type="ORF">Vretifemale_5746</name>
    <name evidence="12" type="ORF">Vretimale_5666</name>
</gene>
<dbReference type="EMBL" id="BNCQ01000008">
    <property type="protein sequence ID" value="GIM00717.1"/>
    <property type="molecule type" value="Genomic_DNA"/>
</dbReference>
<feature type="region of interest" description="Disordered" evidence="9">
    <location>
        <begin position="187"/>
        <end position="207"/>
    </location>
</feature>
<sequence length="518" mass="56587">MRGYKRRGAVVTTAAKQSQPTALNDAILDVVNRKGIRCCVECGATSTPQWREGPMGPKTLCNACGVRRQRLLRKQQAATVGNVPTAPVAAVQARRRIVGRATSQSTPLESEDMPFGAASGSEHSSDETEVDWATGMANKQHHQHQLHPRERLIAPQEVEESCIEDESAAYDLLFFAGVECASQHQHRDHHDHHDQQLTGHGHNTRRHVQPVRRPDDFYYYSEEEALGMERGRMDQGGYKRLRISSLAPSIQPQPAGSRLRLQQHHAVSPWQLSSSLSSAEDVAESEVAFMLSNAPGDIATMQQPQPQLAHEEPVQQQMQMHHQSALGQQQQQQPQPGERCQLAPAAMSDLNNSTSGLTPAEALSRSNPLAIPPVAAQFSAPMALPVLPLSLPLSALPLPAISTKDLEFLMKLQIEFQRACMQLHHANVACEAVGAVVEERRQAAVSAHDQAAVASQQLAAEARAMADRYRLMDMLKGLHAGPVTGRAALVSGGQVVSRPEVMVEQPQPQQGPRQPAEQ</sequence>
<dbReference type="InterPro" id="IPR000679">
    <property type="entry name" value="Znf_GATA"/>
</dbReference>
<evidence type="ECO:0000313" key="13">
    <source>
        <dbReference type="Proteomes" id="UP000722791"/>
    </source>
</evidence>
<evidence type="ECO:0000313" key="12">
    <source>
        <dbReference type="EMBL" id="GIM00717.1"/>
    </source>
</evidence>
<dbReference type="AlphaFoldDB" id="A0A8J4G636"/>
<evidence type="ECO:0000256" key="8">
    <source>
        <dbReference type="PROSITE-ProRule" id="PRU00094"/>
    </source>
</evidence>
<accession>A0A8J4G636</accession>
<comment type="caution">
    <text evidence="12">The sequence shown here is derived from an EMBL/GenBank/DDBJ whole genome shotgun (WGS) entry which is preliminary data.</text>
</comment>
<evidence type="ECO:0000256" key="7">
    <source>
        <dbReference type="ARBA" id="ARBA00037539"/>
    </source>
</evidence>
<keyword evidence="3" id="KW-0862">Zinc</keyword>
<feature type="domain" description="GATA-type" evidence="10">
    <location>
        <begin position="33"/>
        <end position="66"/>
    </location>
</feature>
<organism evidence="12 13">
    <name type="scientific">Volvox reticuliferus</name>
    <dbReference type="NCBI Taxonomy" id="1737510"/>
    <lineage>
        <taxon>Eukaryota</taxon>
        <taxon>Viridiplantae</taxon>
        <taxon>Chlorophyta</taxon>
        <taxon>core chlorophytes</taxon>
        <taxon>Chlorophyceae</taxon>
        <taxon>CS clade</taxon>
        <taxon>Chlamydomonadales</taxon>
        <taxon>Volvocaceae</taxon>
        <taxon>Volvox</taxon>
    </lineage>
</organism>
<comment type="similarity">
    <text evidence="6">Belongs to the type IV zinc-finger family. Class B subfamily.</text>
</comment>
<dbReference type="Proteomes" id="UP000747110">
    <property type="component" value="Unassembled WGS sequence"/>
</dbReference>
<evidence type="ECO:0000256" key="1">
    <source>
        <dbReference type="ARBA" id="ARBA00022723"/>
    </source>
</evidence>
<protein>
    <recommendedName>
        <fullName evidence="10">GATA-type domain-containing protein</fullName>
    </recommendedName>
</protein>